<keyword evidence="4" id="KW-1185">Reference proteome</keyword>
<feature type="domain" description="Putative plant transposon protein" evidence="2">
    <location>
        <begin position="55"/>
        <end position="179"/>
    </location>
</feature>
<accession>A0A2G9GY62</accession>
<gene>
    <name evidence="3" type="ORF">CDL12_17465</name>
</gene>
<organism evidence="3 4">
    <name type="scientific">Handroanthus impetiginosus</name>
    <dbReference type="NCBI Taxonomy" id="429701"/>
    <lineage>
        <taxon>Eukaryota</taxon>
        <taxon>Viridiplantae</taxon>
        <taxon>Streptophyta</taxon>
        <taxon>Embryophyta</taxon>
        <taxon>Tracheophyta</taxon>
        <taxon>Spermatophyta</taxon>
        <taxon>Magnoliopsida</taxon>
        <taxon>eudicotyledons</taxon>
        <taxon>Gunneridae</taxon>
        <taxon>Pentapetalae</taxon>
        <taxon>asterids</taxon>
        <taxon>lamiids</taxon>
        <taxon>Lamiales</taxon>
        <taxon>Bignoniaceae</taxon>
        <taxon>Crescentiina</taxon>
        <taxon>Tabebuia alliance</taxon>
        <taxon>Handroanthus</taxon>
    </lineage>
</organism>
<feature type="region of interest" description="Disordered" evidence="1">
    <location>
        <begin position="199"/>
        <end position="236"/>
    </location>
</feature>
<dbReference type="OrthoDB" id="1436991at2759"/>
<protein>
    <recommendedName>
        <fullName evidence="2">Putative plant transposon protein domain-containing protein</fullName>
    </recommendedName>
</protein>
<dbReference type="InterPro" id="IPR046796">
    <property type="entry name" value="Transposase_32_dom"/>
</dbReference>
<comment type="caution">
    <text evidence="3">The sequence shown here is derived from an EMBL/GenBank/DDBJ whole genome shotgun (WGS) entry which is preliminary data.</text>
</comment>
<dbReference type="EMBL" id="NKXS01003378">
    <property type="protein sequence ID" value="PIN09950.1"/>
    <property type="molecule type" value="Genomic_DNA"/>
</dbReference>
<dbReference type="Pfam" id="PF20167">
    <property type="entry name" value="Transposase_32"/>
    <property type="match status" value="1"/>
</dbReference>
<dbReference type="AlphaFoldDB" id="A0A2G9GY62"/>
<dbReference type="Proteomes" id="UP000231279">
    <property type="component" value="Unassembled WGS sequence"/>
</dbReference>
<evidence type="ECO:0000256" key="1">
    <source>
        <dbReference type="SAM" id="MobiDB-lite"/>
    </source>
</evidence>
<evidence type="ECO:0000259" key="2">
    <source>
        <dbReference type="Pfam" id="PF20167"/>
    </source>
</evidence>
<evidence type="ECO:0000313" key="4">
    <source>
        <dbReference type="Proteomes" id="UP000231279"/>
    </source>
</evidence>
<feature type="compositionally biased region" description="Pro residues" evidence="1">
    <location>
        <begin position="227"/>
        <end position="236"/>
    </location>
</feature>
<sequence>MQIDIASTNQGFDQRRFISQEAEDNYNERLLDRAVIRERDIQGIDEIAERRHWEAFINDPELQEFLEDHFPLDTICKLICWDDPQWTLSHLNEPIHFSHTKLTIAADNWLRFISARLLPITHTFEVTRERAVMIFAILTDVPFDISCFLHRSIWKSAMGRLTVDLYHASLITALCAQAGLERQPRDELLQPDSMLHGLIGNRSTPNTTSMNIPISSHPHYPPDEPAKPPPADMGND</sequence>
<proteinExistence type="predicted"/>
<feature type="compositionally biased region" description="Polar residues" evidence="1">
    <location>
        <begin position="201"/>
        <end position="214"/>
    </location>
</feature>
<reference evidence="4" key="1">
    <citation type="journal article" date="2018" name="Gigascience">
        <title>Genome assembly of the Pink Ipe (Handroanthus impetiginosus, Bignoniaceae), a highly valued, ecologically keystone Neotropical timber forest tree.</title>
        <authorList>
            <person name="Silva-Junior O.B."/>
            <person name="Grattapaglia D."/>
            <person name="Novaes E."/>
            <person name="Collevatti R.G."/>
        </authorList>
    </citation>
    <scope>NUCLEOTIDE SEQUENCE [LARGE SCALE GENOMIC DNA]</scope>
    <source>
        <strain evidence="4">cv. UFG-1</strain>
    </source>
</reference>
<name>A0A2G9GY62_9LAMI</name>
<evidence type="ECO:0000313" key="3">
    <source>
        <dbReference type="EMBL" id="PIN09950.1"/>
    </source>
</evidence>